<sequence length="385" mass="42769">MRKSLWLLLLAACMTAAAANPSRADGFSADKNFLTTDTEPDNAHLPKAAPPAGLAFVRPDDLYESLYDDARFITPAFKRVERLYKSGKIREAYAEWLQLAWQGDMFAMASLSVVSRVHADQTWPVPPEFWEGWLLTLLGKGEGGYVLGVQYAMLADQYEAGSRSRDFFLQSALTGHWAGMYGTFATAGEREDIPFSPPATPPVTPIQARFMEDRNGEARYWLTRAADSGYWKAAGLLATYYANPQKGAADYARAEHYAAISAENGSVENALTLGAGYADGTFKQHPQCEGYYNYMLLADRLRYNSEPSIERLGRLIRHIKSNPECQKSDAVASGLAESKQLYESWKARSSERLQHRNKLYTRARARLPEVGAAHEKALLKSAPAS</sequence>
<accession>A0A0X8JKA7</accession>
<dbReference type="EMBL" id="CP014229">
    <property type="protein sequence ID" value="AMD90162.1"/>
    <property type="molecule type" value="Genomic_DNA"/>
</dbReference>
<name>A0A0X8JKA7_9BACT</name>
<evidence type="ECO:0000256" key="1">
    <source>
        <dbReference type="SAM" id="SignalP"/>
    </source>
</evidence>
<dbReference type="STRING" id="44742.AXF13_08515"/>
<dbReference type="RefSeq" id="WP_062252587.1">
    <property type="nucleotide sequence ID" value="NZ_CP014229.1"/>
</dbReference>
<dbReference type="AlphaFoldDB" id="A0A0X8JKA7"/>
<dbReference type="InterPro" id="IPR011990">
    <property type="entry name" value="TPR-like_helical_dom_sf"/>
</dbReference>
<keyword evidence="3" id="KW-1185">Reference proteome</keyword>
<dbReference type="SUPFAM" id="SSF81901">
    <property type="entry name" value="HCP-like"/>
    <property type="match status" value="1"/>
</dbReference>
<feature type="signal peptide" evidence="1">
    <location>
        <begin position="1"/>
        <end position="18"/>
    </location>
</feature>
<proteinExistence type="predicted"/>
<dbReference type="Proteomes" id="UP000069241">
    <property type="component" value="Chromosome"/>
</dbReference>
<keyword evidence="1" id="KW-0732">Signal</keyword>
<reference evidence="3" key="1">
    <citation type="submission" date="2016-02" db="EMBL/GenBank/DDBJ databases">
        <authorList>
            <person name="Holder M.E."/>
            <person name="Ajami N.J."/>
            <person name="Petrosino J.F."/>
        </authorList>
    </citation>
    <scope>NUCLEOTIDE SEQUENCE [LARGE SCALE GENOMIC DNA]</scope>
    <source>
        <strain evidence="3">CCUG 45958</strain>
    </source>
</reference>
<dbReference type="Gene3D" id="1.25.40.10">
    <property type="entry name" value="Tetratricopeptide repeat domain"/>
    <property type="match status" value="1"/>
</dbReference>
<feature type="chain" id="PRO_5007067470" evidence="1">
    <location>
        <begin position="19"/>
        <end position="385"/>
    </location>
</feature>
<evidence type="ECO:0000313" key="3">
    <source>
        <dbReference type="Proteomes" id="UP000069241"/>
    </source>
</evidence>
<organism evidence="2 3">
    <name type="scientific">Desulfovibrio fairfieldensis</name>
    <dbReference type="NCBI Taxonomy" id="44742"/>
    <lineage>
        <taxon>Bacteria</taxon>
        <taxon>Pseudomonadati</taxon>
        <taxon>Thermodesulfobacteriota</taxon>
        <taxon>Desulfovibrionia</taxon>
        <taxon>Desulfovibrionales</taxon>
        <taxon>Desulfovibrionaceae</taxon>
        <taxon>Desulfovibrio</taxon>
    </lineage>
</organism>
<gene>
    <name evidence="2" type="ORF">AXF13_08515</name>
</gene>
<dbReference type="KEGG" id="dfi:AXF13_08515"/>
<protein>
    <submittedName>
        <fullName evidence="2">Serine/arginine repetitive matrix protein 1</fullName>
    </submittedName>
</protein>
<evidence type="ECO:0000313" key="2">
    <source>
        <dbReference type="EMBL" id="AMD90162.1"/>
    </source>
</evidence>